<protein>
    <submittedName>
        <fullName evidence="6">Bifunctional diguanylate cyclase/phosphodiesterase</fullName>
    </submittedName>
</protein>
<keyword evidence="7" id="KW-1185">Reference proteome</keyword>
<dbReference type="InterPro" id="IPR013656">
    <property type="entry name" value="PAS_4"/>
</dbReference>
<dbReference type="Gene3D" id="3.20.20.450">
    <property type="entry name" value="EAL domain"/>
    <property type="match status" value="1"/>
</dbReference>
<dbReference type="SUPFAM" id="SSF55781">
    <property type="entry name" value="GAF domain-like"/>
    <property type="match status" value="1"/>
</dbReference>
<evidence type="ECO:0000313" key="6">
    <source>
        <dbReference type="EMBL" id="MFC5478876.1"/>
    </source>
</evidence>
<dbReference type="Pfam" id="PF08448">
    <property type="entry name" value="PAS_4"/>
    <property type="match status" value="1"/>
</dbReference>
<keyword evidence="1" id="KW-0812">Transmembrane</keyword>
<reference evidence="7" key="1">
    <citation type="journal article" date="2019" name="Int. J. Syst. Evol. Microbiol.">
        <title>The Global Catalogue of Microorganisms (GCM) 10K type strain sequencing project: providing services to taxonomists for standard genome sequencing and annotation.</title>
        <authorList>
            <consortium name="The Broad Institute Genomics Platform"/>
            <consortium name="The Broad Institute Genome Sequencing Center for Infectious Disease"/>
            <person name="Wu L."/>
            <person name="Ma J."/>
        </authorList>
    </citation>
    <scope>NUCLEOTIDE SEQUENCE [LARGE SCALE GENOMIC DNA]</scope>
    <source>
        <strain evidence="7">CCUG 43111</strain>
    </source>
</reference>
<dbReference type="Pfam" id="PF00563">
    <property type="entry name" value="EAL"/>
    <property type="match status" value="1"/>
</dbReference>
<evidence type="ECO:0000259" key="4">
    <source>
        <dbReference type="PROSITE" id="PS50883"/>
    </source>
</evidence>
<dbReference type="PANTHER" id="PTHR44757:SF2">
    <property type="entry name" value="BIOFILM ARCHITECTURE MAINTENANCE PROTEIN MBAA"/>
    <property type="match status" value="1"/>
</dbReference>
<feature type="domain" description="PAC" evidence="3">
    <location>
        <begin position="305"/>
        <end position="356"/>
    </location>
</feature>
<dbReference type="InterPro" id="IPR035919">
    <property type="entry name" value="EAL_sf"/>
</dbReference>
<dbReference type="InterPro" id="IPR043128">
    <property type="entry name" value="Rev_trsase/Diguanyl_cyclase"/>
</dbReference>
<dbReference type="PROSITE" id="PS50113">
    <property type="entry name" value="PAC"/>
    <property type="match status" value="1"/>
</dbReference>
<dbReference type="PROSITE" id="PS50887">
    <property type="entry name" value="GGDEF"/>
    <property type="match status" value="1"/>
</dbReference>
<dbReference type="InterPro" id="IPR001633">
    <property type="entry name" value="EAL_dom"/>
</dbReference>
<dbReference type="PROSITE" id="PS50883">
    <property type="entry name" value="EAL"/>
    <property type="match status" value="1"/>
</dbReference>
<dbReference type="InterPro" id="IPR052155">
    <property type="entry name" value="Biofilm_reg_signaling"/>
</dbReference>
<feature type="domain" description="PAS" evidence="2">
    <location>
        <begin position="262"/>
        <end position="289"/>
    </location>
</feature>
<evidence type="ECO:0000256" key="1">
    <source>
        <dbReference type="SAM" id="Phobius"/>
    </source>
</evidence>
<dbReference type="SMART" id="SM00267">
    <property type="entry name" value="GGDEF"/>
    <property type="match status" value="1"/>
</dbReference>
<feature type="transmembrane region" description="Helical" evidence="1">
    <location>
        <begin position="164"/>
        <end position="186"/>
    </location>
</feature>
<organism evidence="6 7">
    <name type="scientific">Massilia suwonensis</name>
    <dbReference type="NCBI Taxonomy" id="648895"/>
    <lineage>
        <taxon>Bacteria</taxon>
        <taxon>Pseudomonadati</taxon>
        <taxon>Pseudomonadota</taxon>
        <taxon>Betaproteobacteria</taxon>
        <taxon>Burkholderiales</taxon>
        <taxon>Oxalobacteraceae</taxon>
        <taxon>Telluria group</taxon>
        <taxon>Massilia</taxon>
    </lineage>
</organism>
<dbReference type="EMBL" id="JBHSMR010000013">
    <property type="protein sequence ID" value="MFC5478876.1"/>
    <property type="molecule type" value="Genomic_DNA"/>
</dbReference>
<dbReference type="PROSITE" id="PS50112">
    <property type="entry name" value="PAS"/>
    <property type="match status" value="1"/>
</dbReference>
<dbReference type="InterPro" id="IPR000014">
    <property type="entry name" value="PAS"/>
</dbReference>
<dbReference type="SUPFAM" id="SSF55785">
    <property type="entry name" value="PYP-like sensor domain (PAS domain)"/>
    <property type="match status" value="1"/>
</dbReference>
<dbReference type="CDD" id="cd01949">
    <property type="entry name" value="GGDEF"/>
    <property type="match status" value="1"/>
</dbReference>
<comment type="caution">
    <text evidence="6">The sequence shown here is derived from an EMBL/GenBank/DDBJ whole genome shotgun (WGS) entry which is preliminary data.</text>
</comment>
<evidence type="ECO:0000259" key="5">
    <source>
        <dbReference type="PROSITE" id="PS50887"/>
    </source>
</evidence>
<feature type="transmembrane region" description="Helical" evidence="1">
    <location>
        <begin position="21"/>
        <end position="45"/>
    </location>
</feature>
<sequence length="945" mass="102113">MPAPILRLLLRLLHRLLPRSLVGRVFALFAMSMLVFVGVGMGMFYRHQYLQHIEETQDSAATLVELAAQAVEDSALIGDYDTVKRTLATMMEQSPFASAAFIDVNGGAIRVEAAHDASLAPAPGWLLDHVGGELYDVNRVVAAGGKDYGVLRLHFDERKLASQLWLLLVQSTSLAALVLAISLLLARALLARWLKNLDSLRFHGIDAAIHPDAPLEIQAAIKAMNRSAASMRDEYGQRIADLMNSLVQHKSALDQAAIVSEVDRDGIVTAVNDQFVRQSGYAREELVGRPLAQAGGSWAPSNTVWRGEVAVPGRDGERQWYRTIVPILDAENSIDKYICIDFDISERKEFEDAIVRNAMRQGLLARLGRKALEAGPLVELFEMAARLACDGLHARHAALFAFDADSGTACLQASRGFPADTRAVPFPCGAGPEASDALARWTTGLLGFDDAGSSIDAVVVCAGRPFGALAVYGPETRTFQEDEEAFLNGLGNILATAVEREESRKRLTWLAQFDTLTGLPNRHRLGVCLEAAIIGAAASRRRAGVMFIDLDRFKSVNDMLGHGAGDELLVQAGARLQDCVRAGDVVARLGGDEFAVVLPQLGGGSVAEDIARRIVEALAQPFVLQGQQLFVSASVGIAAYPEDGIDAATLLKSADTAMYSAKQNGRNNYQFYLAEMNADAALRLQTEHQLHLALERGEFELHYQPKLRLAAGAQMGKISGFEALLRWRHPERGLVAPFEFISILEETGLILPVGEWVIAEVCRQIGVWSAQYGSVPPVAINLSARQLGHAGLPQAVRAIVDAAGVDPGLLEFELTESMLMEDPEAAVRILGDLKSQGMRLSVDDFGTGYSSLAYLKRFPLDALKIDRTFVRDLPGDSDDAAITKAVISLAHSLNLKVVAEGVETVAHVDALRAYGCDEIQGYYIGKPSPAAECSALLQPESLAAA</sequence>
<dbReference type="InterPro" id="IPR000700">
    <property type="entry name" value="PAS-assoc_C"/>
</dbReference>
<evidence type="ECO:0000259" key="2">
    <source>
        <dbReference type="PROSITE" id="PS50112"/>
    </source>
</evidence>
<dbReference type="SMART" id="SM00052">
    <property type="entry name" value="EAL"/>
    <property type="match status" value="1"/>
</dbReference>
<accession>A0ABW0MQL2</accession>
<dbReference type="Proteomes" id="UP001596101">
    <property type="component" value="Unassembled WGS sequence"/>
</dbReference>
<evidence type="ECO:0000259" key="3">
    <source>
        <dbReference type="PROSITE" id="PS50113"/>
    </source>
</evidence>
<feature type="domain" description="EAL" evidence="4">
    <location>
        <begin position="683"/>
        <end position="941"/>
    </location>
</feature>
<dbReference type="SUPFAM" id="SSF55073">
    <property type="entry name" value="Nucleotide cyclase"/>
    <property type="match status" value="1"/>
</dbReference>
<feature type="domain" description="GGDEF" evidence="5">
    <location>
        <begin position="541"/>
        <end position="674"/>
    </location>
</feature>
<dbReference type="InterPro" id="IPR035965">
    <property type="entry name" value="PAS-like_dom_sf"/>
</dbReference>
<keyword evidence="1" id="KW-0472">Membrane</keyword>
<dbReference type="InterPro" id="IPR000160">
    <property type="entry name" value="GGDEF_dom"/>
</dbReference>
<dbReference type="InterPro" id="IPR029787">
    <property type="entry name" value="Nucleotide_cyclase"/>
</dbReference>
<evidence type="ECO:0000313" key="7">
    <source>
        <dbReference type="Proteomes" id="UP001596101"/>
    </source>
</evidence>
<name>A0ABW0MQL2_9BURK</name>
<dbReference type="Gene3D" id="3.30.450.40">
    <property type="match status" value="1"/>
</dbReference>
<dbReference type="SMART" id="SM00065">
    <property type="entry name" value="GAF"/>
    <property type="match status" value="1"/>
</dbReference>
<dbReference type="NCBIfam" id="TIGR00254">
    <property type="entry name" value="GGDEF"/>
    <property type="match status" value="1"/>
</dbReference>
<dbReference type="Gene3D" id="3.30.450.20">
    <property type="entry name" value="PAS domain"/>
    <property type="match status" value="1"/>
</dbReference>
<keyword evidence="1" id="KW-1133">Transmembrane helix</keyword>
<dbReference type="CDD" id="cd00130">
    <property type="entry name" value="PAS"/>
    <property type="match status" value="1"/>
</dbReference>
<dbReference type="InterPro" id="IPR003018">
    <property type="entry name" value="GAF"/>
</dbReference>
<dbReference type="SUPFAM" id="SSF141868">
    <property type="entry name" value="EAL domain-like"/>
    <property type="match status" value="1"/>
</dbReference>
<dbReference type="CDD" id="cd01948">
    <property type="entry name" value="EAL"/>
    <property type="match status" value="1"/>
</dbReference>
<dbReference type="PANTHER" id="PTHR44757">
    <property type="entry name" value="DIGUANYLATE CYCLASE DGCP"/>
    <property type="match status" value="1"/>
</dbReference>
<dbReference type="Pfam" id="PF00990">
    <property type="entry name" value="GGDEF"/>
    <property type="match status" value="1"/>
</dbReference>
<dbReference type="NCBIfam" id="TIGR00229">
    <property type="entry name" value="sensory_box"/>
    <property type="match status" value="1"/>
</dbReference>
<dbReference type="Gene3D" id="3.30.70.270">
    <property type="match status" value="1"/>
</dbReference>
<dbReference type="InterPro" id="IPR029016">
    <property type="entry name" value="GAF-like_dom_sf"/>
</dbReference>
<proteinExistence type="predicted"/>
<gene>
    <name evidence="6" type="ORF">ACFPQ5_11775</name>
</gene>